<feature type="region of interest" description="Disordered" evidence="8">
    <location>
        <begin position="1"/>
        <end position="79"/>
    </location>
</feature>
<feature type="domain" description="Exonuclease" evidence="9">
    <location>
        <begin position="82"/>
        <end position="240"/>
    </location>
</feature>
<comment type="subcellular location">
    <subcellularLocation>
        <location evidence="1">Nucleus</location>
    </subcellularLocation>
</comment>
<protein>
    <recommendedName>
        <fullName evidence="3">RNA exonuclease 4</fullName>
    </recommendedName>
</protein>
<feature type="compositionally biased region" description="Polar residues" evidence="8">
    <location>
        <begin position="20"/>
        <end position="30"/>
    </location>
</feature>
<keyword evidence="12" id="KW-1185">Reference proteome</keyword>
<dbReference type="Gene3D" id="3.40.50.720">
    <property type="entry name" value="NAD(P)-binding Rossmann-like Domain"/>
    <property type="match status" value="1"/>
</dbReference>
<keyword evidence="5" id="KW-0378">Hydrolase</keyword>
<reference evidence="11" key="1">
    <citation type="submission" date="2021-01" db="EMBL/GenBank/DDBJ databases">
        <authorList>
            <person name="Bezrukov I."/>
        </authorList>
    </citation>
    <scope>NUCLEOTIDE SEQUENCE</scope>
</reference>
<dbReference type="Pfam" id="PF08240">
    <property type="entry name" value="ADH_N"/>
    <property type="match status" value="1"/>
</dbReference>
<dbReference type="GO" id="GO:0016491">
    <property type="term" value="F:oxidoreductase activity"/>
    <property type="evidence" value="ECO:0007669"/>
    <property type="project" value="InterPro"/>
</dbReference>
<name>A0A8S1ZXR4_ARAAE</name>
<dbReference type="GO" id="GO:0005634">
    <property type="term" value="C:nucleus"/>
    <property type="evidence" value="ECO:0007669"/>
    <property type="project" value="UniProtKB-SubCell"/>
</dbReference>
<keyword evidence="6" id="KW-0269">Exonuclease</keyword>
<evidence type="ECO:0000259" key="10">
    <source>
        <dbReference type="SMART" id="SM00829"/>
    </source>
</evidence>
<dbReference type="SMART" id="SM00829">
    <property type="entry name" value="PKS_ER"/>
    <property type="match status" value="1"/>
</dbReference>
<dbReference type="Gene3D" id="3.30.420.10">
    <property type="entry name" value="Ribonuclease H-like superfamily/Ribonuclease H"/>
    <property type="match status" value="1"/>
</dbReference>
<keyword evidence="4" id="KW-0540">Nuclease</keyword>
<dbReference type="Proteomes" id="UP000682877">
    <property type="component" value="Chromosome 3"/>
</dbReference>
<dbReference type="GO" id="GO:0006364">
    <property type="term" value="P:rRNA processing"/>
    <property type="evidence" value="ECO:0007669"/>
    <property type="project" value="InterPro"/>
</dbReference>
<dbReference type="InterPro" id="IPR012337">
    <property type="entry name" value="RNaseH-like_sf"/>
</dbReference>
<evidence type="ECO:0000259" key="9">
    <source>
        <dbReference type="SMART" id="SM00479"/>
    </source>
</evidence>
<dbReference type="GO" id="GO:0003676">
    <property type="term" value="F:nucleic acid binding"/>
    <property type="evidence" value="ECO:0007669"/>
    <property type="project" value="InterPro"/>
</dbReference>
<dbReference type="InterPro" id="IPR020843">
    <property type="entry name" value="ER"/>
</dbReference>
<dbReference type="InterPro" id="IPR036397">
    <property type="entry name" value="RNaseH_sf"/>
</dbReference>
<evidence type="ECO:0000256" key="3">
    <source>
        <dbReference type="ARBA" id="ARBA00016937"/>
    </source>
</evidence>
<dbReference type="SUPFAM" id="SSF53098">
    <property type="entry name" value="Ribonuclease H-like"/>
    <property type="match status" value="1"/>
</dbReference>
<dbReference type="EMBL" id="LR999453">
    <property type="protein sequence ID" value="CAE5967348.1"/>
    <property type="molecule type" value="Genomic_DNA"/>
</dbReference>
<dbReference type="InterPro" id="IPR013520">
    <property type="entry name" value="Ribonucl_H"/>
</dbReference>
<dbReference type="Pfam" id="PF00929">
    <property type="entry name" value="RNase_T"/>
    <property type="match status" value="1"/>
</dbReference>
<dbReference type="CDD" id="cd05289">
    <property type="entry name" value="MDR_like_2"/>
    <property type="match status" value="1"/>
</dbReference>
<gene>
    <name evidence="11" type="ORF">AARE701A_LOCUS7237</name>
</gene>
<comment type="similarity">
    <text evidence="2">Belongs to the REXO4 family.</text>
</comment>
<sequence length="607" mass="67035">MSSDLKRKQQKKINPKPVQLNPNWSLLQQKLKSDSHGNTRKSSNPENPSSILGKRKERPDSELDVPKIDPLTPVNDDSSLTDEVAMDCEMVGVSQGTKSALGRVTLVNKWGNVLYDEFVRPVERVVDFRTHISGIRPRDLRKAKDFRVAQTKVAELIKGKILVGHALHNDLKALLLTHPKKDIRDTAEYQPFLKDKTRKSLKHLAAEILGADIQNGEHCPIDDARAAMMLYQKNRKEWEKNVKDQTRMWLKQKKRLISRPARLSSLRSVFTGCRAVMLPRFGGPEVFELRENVPVPNLNPNEVLVRAKAVSVNPLDCRIRAGYGRSVFQPHLPIIVGRDVSGEVAAIGTSVKSLKVGQEVFGALHPTALRGTYTDYGILSEDELTEKPSSVSHVEASAIPFAALTAWRALKSNARITEGQRLLVFGGGGAVGFSAIQLAVASGCHVTASCVGQTKDRILAAGAEQAVDYTTEDIELAVKGKFDAVLDTIGGPETERIGINFLRKGGNYMTLQGEAASLTDKYGFVVGLPLATSLLMKKKIQYQYSHGIDYWWTYMRADPEGLAEIQRLVGAGKLKIPVEKTFSITDVVAAHEAKEKKQIPGKVVLEF</sequence>
<proteinExistence type="inferred from homology"/>
<dbReference type="PANTHER" id="PTHR43482">
    <property type="entry name" value="PROTEIN AST1-RELATED"/>
    <property type="match status" value="1"/>
</dbReference>
<evidence type="ECO:0000256" key="2">
    <source>
        <dbReference type="ARBA" id="ARBA00010489"/>
    </source>
</evidence>
<evidence type="ECO:0000256" key="6">
    <source>
        <dbReference type="ARBA" id="ARBA00022839"/>
    </source>
</evidence>
<dbReference type="PANTHER" id="PTHR43482:SF1">
    <property type="entry name" value="PROTEIN AST1-RELATED"/>
    <property type="match status" value="1"/>
</dbReference>
<evidence type="ECO:0000256" key="8">
    <source>
        <dbReference type="SAM" id="MobiDB-lite"/>
    </source>
</evidence>
<evidence type="ECO:0000313" key="11">
    <source>
        <dbReference type="EMBL" id="CAE5967348.1"/>
    </source>
</evidence>
<dbReference type="FunFam" id="3.30.420.10:FF:000007">
    <property type="entry name" value="Interferon-stimulated exonuclease gene 20"/>
    <property type="match status" value="1"/>
</dbReference>
<accession>A0A8S1ZXR4</accession>
<dbReference type="Gene3D" id="3.90.180.10">
    <property type="entry name" value="Medium-chain alcohol dehydrogenases, catalytic domain"/>
    <property type="match status" value="1"/>
</dbReference>
<dbReference type="InterPro" id="IPR013154">
    <property type="entry name" value="ADH-like_N"/>
</dbReference>
<keyword evidence="7" id="KW-0539">Nucleus</keyword>
<dbReference type="CDD" id="cd06144">
    <property type="entry name" value="REX4_like"/>
    <property type="match status" value="1"/>
</dbReference>
<feature type="domain" description="Enoyl reductase (ER)" evidence="10">
    <location>
        <begin position="282"/>
        <end position="605"/>
    </location>
</feature>
<evidence type="ECO:0000256" key="1">
    <source>
        <dbReference type="ARBA" id="ARBA00004123"/>
    </source>
</evidence>
<evidence type="ECO:0000256" key="5">
    <source>
        <dbReference type="ARBA" id="ARBA00022801"/>
    </source>
</evidence>
<evidence type="ECO:0000256" key="7">
    <source>
        <dbReference type="ARBA" id="ARBA00023242"/>
    </source>
</evidence>
<dbReference type="InterPro" id="IPR011032">
    <property type="entry name" value="GroES-like_sf"/>
</dbReference>
<feature type="compositionally biased region" description="Polar residues" evidence="8">
    <location>
        <begin position="40"/>
        <end position="50"/>
    </location>
</feature>
<evidence type="ECO:0000313" key="12">
    <source>
        <dbReference type="Proteomes" id="UP000682877"/>
    </source>
</evidence>
<dbReference type="InterPro" id="IPR037431">
    <property type="entry name" value="REX4_DEDDh_dom"/>
</dbReference>
<dbReference type="SUPFAM" id="SSF51735">
    <property type="entry name" value="NAD(P)-binding Rossmann-fold domains"/>
    <property type="match status" value="1"/>
</dbReference>
<dbReference type="SMART" id="SM00479">
    <property type="entry name" value="EXOIII"/>
    <property type="match status" value="1"/>
</dbReference>
<dbReference type="AlphaFoldDB" id="A0A8S1ZXR4"/>
<dbReference type="Pfam" id="PF13602">
    <property type="entry name" value="ADH_zinc_N_2"/>
    <property type="match status" value="1"/>
</dbReference>
<organism evidence="11 12">
    <name type="scientific">Arabidopsis arenosa</name>
    <name type="common">Sand rock-cress</name>
    <name type="synonym">Cardaminopsis arenosa</name>
    <dbReference type="NCBI Taxonomy" id="38785"/>
    <lineage>
        <taxon>Eukaryota</taxon>
        <taxon>Viridiplantae</taxon>
        <taxon>Streptophyta</taxon>
        <taxon>Embryophyta</taxon>
        <taxon>Tracheophyta</taxon>
        <taxon>Spermatophyta</taxon>
        <taxon>Magnoliopsida</taxon>
        <taxon>eudicotyledons</taxon>
        <taxon>Gunneridae</taxon>
        <taxon>Pentapetalae</taxon>
        <taxon>rosids</taxon>
        <taxon>malvids</taxon>
        <taxon>Brassicales</taxon>
        <taxon>Brassicaceae</taxon>
        <taxon>Camelineae</taxon>
        <taxon>Arabidopsis</taxon>
    </lineage>
</organism>
<dbReference type="InterPro" id="IPR036291">
    <property type="entry name" value="NAD(P)-bd_dom_sf"/>
</dbReference>
<feature type="compositionally biased region" description="Basic and acidic residues" evidence="8">
    <location>
        <begin position="57"/>
        <end position="67"/>
    </location>
</feature>
<evidence type="ECO:0000256" key="4">
    <source>
        <dbReference type="ARBA" id="ARBA00022722"/>
    </source>
</evidence>
<dbReference type="InterPro" id="IPR052585">
    <property type="entry name" value="Lipid_raft_assoc_Zn_ADH"/>
</dbReference>
<dbReference type="SUPFAM" id="SSF50129">
    <property type="entry name" value="GroES-like"/>
    <property type="match status" value="1"/>
</dbReference>
<dbReference type="GO" id="GO:0008408">
    <property type="term" value="F:3'-5' exonuclease activity"/>
    <property type="evidence" value="ECO:0007669"/>
    <property type="project" value="InterPro"/>
</dbReference>